<evidence type="ECO:0008006" key="4">
    <source>
        <dbReference type="Google" id="ProtNLM"/>
    </source>
</evidence>
<dbReference type="PATRIC" id="fig|1286171.3.peg.2002"/>
<name>W8U903_PEPAC</name>
<proteinExistence type="predicted"/>
<reference evidence="2 3" key="1">
    <citation type="journal article" date="2014" name="Genome Announc.">
        <title>Complete Genome Sequence of Amino Acid-Utilizing Eubacterium acidaminophilum al-2 (DSM 3953).</title>
        <authorList>
            <person name="Poehlein A."/>
            <person name="Andreesen J.R."/>
            <person name="Daniel R."/>
        </authorList>
    </citation>
    <scope>NUCLEOTIDE SEQUENCE [LARGE SCALE GENOMIC DNA]</scope>
    <source>
        <strain evidence="2 3">DSM 3953</strain>
    </source>
</reference>
<accession>W8U903</accession>
<dbReference type="EMBL" id="CP007452">
    <property type="protein sequence ID" value="AHM57336.1"/>
    <property type="molecule type" value="Genomic_DNA"/>
</dbReference>
<sequence>MSLNDNREIWVSRIDEFRSSNLTQKAWCEKNDVKISTLRYWIRKLSYTECSVSNDSGFSGFEFASVSISKEYSPPLALEFKDVKLSIAEDFDETLLIKLLSK</sequence>
<evidence type="ECO:0000313" key="1">
    <source>
        <dbReference type="EMBL" id="AHM57335.1"/>
    </source>
</evidence>
<dbReference type="eggNOG" id="COG2963">
    <property type="taxonomic scope" value="Bacteria"/>
</dbReference>
<protein>
    <recommendedName>
        <fullName evidence="4">Transposase</fullName>
    </recommendedName>
</protein>
<dbReference type="AlphaFoldDB" id="W8U903"/>
<organism evidence="2 3">
    <name type="scientific">Peptoclostridium acidaminophilum DSM 3953</name>
    <dbReference type="NCBI Taxonomy" id="1286171"/>
    <lineage>
        <taxon>Bacteria</taxon>
        <taxon>Bacillati</taxon>
        <taxon>Bacillota</taxon>
        <taxon>Clostridia</taxon>
        <taxon>Peptostreptococcales</taxon>
        <taxon>Peptoclostridiaceae</taxon>
        <taxon>Peptoclostridium</taxon>
    </lineage>
</organism>
<keyword evidence="3" id="KW-1185">Reference proteome</keyword>
<evidence type="ECO:0000313" key="3">
    <source>
        <dbReference type="Proteomes" id="UP000019591"/>
    </source>
</evidence>
<dbReference type="Proteomes" id="UP000019591">
    <property type="component" value="Chromosome"/>
</dbReference>
<evidence type="ECO:0000313" key="2">
    <source>
        <dbReference type="EMBL" id="AHM57336.1"/>
    </source>
</evidence>
<gene>
    <name evidence="1" type="ORF">EAL2_c20540</name>
    <name evidence="2" type="ORF">EAL2_c20550</name>
</gene>
<dbReference type="KEGG" id="eac:EAL2_c20550"/>
<dbReference type="OrthoDB" id="9808061at2"/>
<dbReference type="NCBIfam" id="NF047593">
    <property type="entry name" value="IS66_ISAeme5_TnpA"/>
    <property type="match status" value="1"/>
</dbReference>
<dbReference type="EMBL" id="CP007452">
    <property type="protein sequence ID" value="AHM57335.1"/>
    <property type="molecule type" value="Genomic_DNA"/>
</dbReference>
<dbReference type="KEGG" id="eac:EAL2_c20540"/>
<dbReference type="RefSeq" id="WP_025436268.1">
    <property type="nucleotide sequence ID" value="NZ_CP007452.1"/>
</dbReference>
<dbReference type="HOGENOM" id="CLU_151804_3_0_9"/>